<dbReference type="RefSeq" id="WP_236100224.1">
    <property type="nucleotide sequence ID" value="NZ_JAKGUD010000017.1"/>
</dbReference>
<comment type="catalytic activity">
    <reaction evidence="1">
        <text>[protein]-peptidylproline (omega=180) = [protein]-peptidylproline (omega=0)</text>
        <dbReference type="Rhea" id="RHEA:16237"/>
        <dbReference type="Rhea" id="RHEA-COMP:10747"/>
        <dbReference type="Rhea" id="RHEA-COMP:10748"/>
        <dbReference type="ChEBI" id="CHEBI:83833"/>
        <dbReference type="ChEBI" id="CHEBI:83834"/>
        <dbReference type="EC" id="5.2.1.8"/>
    </reaction>
</comment>
<evidence type="ECO:0000313" key="9">
    <source>
        <dbReference type="EMBL" id="MCF4143520.1"/>
    </source>
</evidence>
<dbReference type="InterPro" id="IPR023058">
    <property type="entry name" value="PPIase_PpiC_CS"/>
</dbReference>
<dbReference type="EC" id="5.2.1.8" evidence="2"/>
<name>A0ABS9EQT2_9BACT</name>
<gene>
    <name evidence="9" type="ORF">L2W38_11925</name>
</gene>
<dbReference type="InterPro" id="IPR000297">
    <property type="entry name" value="PPIase_PpiC"/>
</dbReference>
<feature type="signal peptide" evidence="7">
    <location>
        <begin position="1"/>
        <end position="22"/>
    </location>
</feature>
<dbReference type="Pfam" id="PF00639">
    <property type="entry name" value="Rotamase"/>
    <property type="match status" value="1"/>
</dbReference>
<evidence type="ECO:0000313" key="10">
    <source>
        <dbReference type="Proteomes" id="UP001200430"/>
    </source>
</evidence>
<dbReference type="PANTHER" id="PTHR47245:SF1">
    <property type="entry name" value="FOLDASE PROTEIN PRSA"/>
    <property type="match status" value="1"/>
</dbReference>
<sequence>MKKKNIVLALTLTVALSGAAFAADEKKDEILAKVGPETVTQADFDEVMAGAQPNQAAYFGTPEGKRALVEDMADSVLFYLWGKDNKLTETEKYKETMAELEKRVLAGMAMEKVLSGAKVSDEEVKKFYDDHKAAFKVPESVKASHILIQVSKDAGNDLWKKAKKEVTKIRKDILAGKVSFEDAAKRDSDCPSKSRGGDLGFFTEGQMVPEFEKAAFATKIGDISDPVKTQFGYHIIKVTDHKDASEQPFDEVKDGIRQQLLQQKQRDTLSEYVDKLKKTYKVEILLPEPKEVSADKK</sequence>
<feature type="domain" description="PpiC" evidence="8">
    <location>
        <begin position="138"/>
        <end position="240"/>
    </location>
</feature>
<evidence type="ECO:0000256" key="1">
    <source>
        <dbReference type="ARBA" id="ARBA00000971"/>
    </source>
</evidence>
<dbReference type="InterPro" id="IPR027304">
    <property type="entry name" value="Trigger_fact/SurA_dom_sf"/>
</dbReference>
<dbReference type="PROSITE" id="PS50198">
    <property type="entry name" value="PPIC_PPIASE_2"/>
    <property type="match status" value="1"/>
</dbReference>
<keyword evidence="5 6" id="KW-0413">Isomerase</keyword>
<feature type="chain" id="PRO_5046899455" description="peptidylprolyl isomerase" evidence="7">
    <location>
        <begin position="23"/>
        <end position="297"/>
    </location>
</feature>
<reference evidence="9 10" key="1">
    <citation type="submission" date="2022-01" db="EMBL/GenBank/DDBJ databases">
        <title>Dethiosulfovibrio faecalis sp. nov., a novel proteolytic, non-sulfur-reducing bacterium isolated from a marine aquaculture solid waste bioreactor.</title>
        <authorList>
            <person name="Grabowski S."/>
            <person name="Apolinario E."/>
            <person name="Schneider N."/>
            <person name="Marshall C.W."/>
            <person name="Sowers K.R."/>
        </authorList>
    </citation>
    <scope>NUCLEOTIDE SEQUENCE [LARGE SCALE GENOMIC DNA]</scope>
    <source>
        <strain evidence="9 10">DSM 12537</strain>
    </source>
</reference>
<dbReference type="Gene3D" id="3.10.50.40">
    <property type="match status" value="1"/>
</dbReference>
<proteinExistence type="predicted"/>
<protein>
    <recommendedName>
        <fullName evidence="2">peptidylprolyl isomerase</fullName>
        <ecNumber evidence="2">5.2.1.8</ecNumber>
    </recommendedName>
</protein>
<keyword evidence="10" id="KW-1185">Reference proteome</keyword>
<evidence type="ECO:0000256" key="3">
    <source>
        <dbReference type="ARBA" id="ARBA00022729"/>
    </source>
</evidence>
<evidence type="ECO:0000256" key="5">
    <source>
        <dbReference type="ARBA" id="ARBA00023235"/>
    </source>
</evidence>
<evidence type="ECO:0000256" key="4">
    <source>
        <dbReference type="ARBA" id="ARBA00023110"/>
    </source>
</evidence>
<keyword evidence="4 6" id="KW-0697">Rotamase</keyword>
<evidence type="ECO:0000256" key="6">
    <source>
        <dbReference type="PROSITE-ProRule" id="PRU00278"/>
    </source>
</evidence>
<dbReference type="SUPFAM" id="SSF109998">
    <property type="entry name" value="Triger factor/SurA peptide-binding domain-like"/>
    <property type="match status" value="1"/>
</dbReference>
<organism evidence="9 10">
    <name type="scientific">Dethiosulfovibrio marinus</name>
    <dbReference type="NCBI Taxonomy" id="133532"/>
    <lineage>
        <taxon>Bacteria</taxon>
        <taxon>Thermotogati</taxon>
        <taxon>Synergistota</taxon>
        <taxon>Synergistia</taxon>
        <taxon>Synergistales</taxon>
        <taxon>Dethiosulfovibrionaceae</taxon>
        <taxon>Dethiosulfovibrio</taxon>
    </lineage>
</organism>
<accession>A0ABS9EQT2</accession>
<dbReference type="Proteomes" id="UP001200430">
    <property type="component" value="Unassembled WGS sequence"/>
</dbReference>
<dbReference type="PROSITE" id="PS01096">
    <property type="entry name" value="PPIC_PPIASE_1"/>
    <property type="match status" value="1"/>
</dbReference>
<dbReference type="GO" id="GO:0003755">
    <property type="term" value="F:peptidyl-prolyl cis-trans isomerase activity"/>
    <property type="evidence" value="ECO:0007669"/>
    <property type="project" value="UniProtKB-EC"/>
</dbReference>
<evidence type="ECO:0000256" key="2">
    <source>
        <dbReference type="ARBA" id="ARBA00013194"/>
    </source>
</evidence>
<dbReference type="SUPFAM" id="SSF54534">
    <property type="entry name" value="FKBP-like"/>
    <property type="match status" value="1"/>
</dbReference>
<dbReference type="InterPro" id="IPR046357">
    <property type="entry name" value="PPIase_dom_sf"/>
</dbReference>
<comment type="caution">
    <text evidence="9">The sequence shown here is derived from an EMBL/GenBank/DDBJ whole genome shotgun (WGS) entry which is preliminary data.</text>
</comment>
<evidence type="ECO:0000259" key="8">
    <source>
        <dbReference type="PROSITE" id="PS50198"/>
    </source>
</evidence>
<dbReference type="InterPro" id="IPR050245">
    <property type="entry name" value="PrsA_foldase"/>
</dbReference>
<dbReference type="PANTHER" id="PTHR47245">
    <property type="entry name" value="PEPTIDYLPROLYL ISOMERASE"/>
    <property type="match status" value="1"/>
</dbReference>
<evidence type="ECO:0000256" key="7">
    <source>
        <dbReference type="SAM" id="SignalP"/>
    </source>
</evidence>
<keyword evidence="3 7" id="KW-0732">Signal</keyword>
<dbReference type="EMBL" id="JAKGUD010000017">
    <property type="protein sequence ID" value="MCF4143520.1"/>
    <property type="molecule type" value="Genomic_DNA"/>
</dbReference>
<dbReference type="Gene3D" id="1.10.4030.10">
    <property type="entry name" value="Porin chaperone SurA, peptide-binding domain"/>
    <property type="match status" value="1"/>
</dbReference>